<dbReference type="InterPro" id="IPR036513">
    <property type="entry name" value="STAS_dom_sf"/>
</dbReference>
<evidence type="ECO:0008006" key="3">
    <source>
        <dbReference type="Google" id="ProtNLM"/>
    </source>
</evidence>
<dbReference type="Proteomes" id="UP000006765">
    <property type="component" value="Unassembled WGS sequence"/>
</dbReference>
<name>K2HSS4_9RHOB</name>
<keyword evidence="2" id="KW-1185">Reference proteome</keyword>
<dbReference type="eggNOG" id="ENOG5033801">
    <property type="taxonomic scope" value="Bacteria"/>
</dbReference>
<dbReference type="AlphaFoldDB" id="K2HSS4"/>
<dbReference type="InterPro" id="IPR021866">
    <property type="entry name" value="SpoIIAA-like"/>
</dbReference>
<sequence>MLKSASIEQTPTTRPDVFAFRIHGQVTQPDMEALGAYMNEVFDRFDKVSMLLIFDGYEGSETGASSGWESIKSRVRSPAKLDRYAHLGASKATERMVGALGAMLPVEAKGFDRADEDAAWAFVGARPA</sequence>
<gene>
    <name evidence="1" type="ORF">OCGS_0281</name>
</gene>
<reference evidence="1 2" key="1">
    <citation type="journal article" date="2012" name="J. Bacteriol.">
        <title>Draft Genome Sequence of Oceaniovalibus guishaninsula JLT2003T.</title>
        <authorList>
            <person name="Tang K."/>
            <person name="Liu K."/>
            <person name="Jiao N."/>
        </authorList>
    </citation>
    <scope>NUCLEOTIDE SEQUENCE [LARGE SCALE GENOMIC DNA]</scope>
    <source>
        <strain evidence="1 2">JLT2003</strain>
    </source>
</reference>
<dbReference type="EMBL" id="AMGO01000006">
    <property type="protein sequence ID" value="EKE45664.1"/>
    <property type="molecule type" value="Genomic_DNA"/>
</dbReference>
<evidence type="ECO:0000313" key="1">
    <source>
        <dbReference type="EMBL" id="EKE45664.1"/>
    </source>
</evidence>
<evidence type="ECO:0000313" key="2">
    <source>
        <dbReference type="Proteomes" id="UP000006765"/>
    </source>
</evidence>
<dbReference type="STRING" id="1231392.OCGS_0281"/>
<dbReference type="Pfam" id="PF11964">
    <property type="entry name" value="SpoIIAA-like"/>
    <property type="match status" value="1"/>
</dbReference>
<dbReference type="RefSeq" id="WP_007425434.1">
    <property type="nucleotide sequence ID" value="NZ_AMGO01000006.1"/>
</dbReference>
<accession>K2HSS4</accession>
<proteinExistence type="predicted"/>
<organism evidence="1 2">
    <name type="scientific">Oceaniovalibus guishaninsula JLT2003</name>
    <dbReference type="NCBI Taxonomy" id="1231392"/>
    <lineage>
        <taxon>Bacteria</taxon>
        <taxon>Pseudomonadati</taxon>
        <taxon>Pseudomonadota</taxon>
        <taxon>Alphaproteobacteria</taxon>
        <taxon>Rhodobacterales</taxon>
        <taxon>Roseobacteraceae</taxon>
        <taxon>Oceaniovalibus</taxon>
    </lineage>
</organism>
<dbReference type="SUPFAM" id="SSF52091">
    <property type="entry name" value="SpoIIaa-like"/>
    <property type="match status" value="1"/>
</dbReference>
<dbReference type="OrthoDB" id="5457369at2"/>
<protein>
    <recommendedName>
        <fullName evidence="3">STAS/SEC14 domain-containing protein</fullName>
    </recommendedName>
</protein>
<comment type="caution">
    <text evidence="1">The sequence shown here is derived from an EMBL/GenBank/DDBJ whole genome shotgun (WGS) entry which is preliminary data.</text>
</comment>
<dbReference type="Gene3D" id="3.40.50.10600">
    <property type="entry name" value="SpoIIaa-like domains"/>
    <property type="match status" value="1"/>
</dbReference>
<dbReference type="InterPro" id="IPR038396">
    <property type="entry name" value="SpoIIAA-like_sf"/>
</dbReference>